<dbReference type="Pfam" id="PF00679">
    <property type="entry name" value="EFG_C"/>
    <property type="match status" value="1"/>
</dbReference>
<comment type="similarity">
    <text evidence="7">Belongs to the GTP-binding elongation factor family. LepA subfamily.</text>
</comment>
<dbReference type="Gene3D" id="3.30.70.240">
    <property type="match status" value="1"/>
</dbReference>
<dbReference type="OrthoDB" id="1074at2759"/>
<dbReference type="InterPro" id="IPR004161">
    <property type="entry name" value="EFTu-like_2"/>
</dbReference>
<feature type="domain" description="GTP-binding protein LepA C-terminal" evidence="11">
    <location>
        <begin position="380"/>
        <end position="485"/>
    </location>
</feature>
<comment type="function">
    <text evidence="7">Promotes mitochondrial protein synthesis. May act as a fidelity factor of the translation reaction, by catalyzing a one-codon backward translocation of tRNAs on improperly translocated ribosomes. Binds to mitochondrial ribosomes in a GTP-dependent manner.</text>
</comment>
<dbReference type="STRING" id="946362.F2UL06"/>
<dbReference type="Gene3D" id="3.30.70.2570">
    <property type="entry name" value="Elongation factor 4, C-terminal domain"/>
    <property type="match status" value="1"/>
</dbReference>
<dbReference type="InterPro" id="IPR009000">
    <property type="entry name" value="Transl_B-barrel_sf"/>
</dbReference>
<keyword evidence="5 7" id="KW-0496">Mitochondrion</keyword>
<gene>
    <name evidence="12" type="ORF">PTSG_08895</name>
</gene>
<dbReference type="FunFam" id="3.30.70.870:FF:000004">
    <property type="entry name" value="Translation factor GUF1, mitochondrial"/>
    <property type="match status" value="1"/>
</dbReference>
<dbReference type="InterPro" id="IPR013842">
    <property type="entry name" value="LepA_CTD"/>
</dbReference>
<dbReference type="PANTHER" id="PTHR43512">
    <property type="entry name" value="TRANSLATION FACTOR GUF1-RELATED"/>
    <property type="match status" value="1"/>
</dbReference>
<dbReference type="InterPro" id="IPR000795">
    <property type="entry name" value="T_Tr_GTP-bd_dom"/>
</dbReference>
<keyword evidence="7" id="KW-0648">Protein biosynthesis</keyword>
<dbReference type="GO" id="GO:0045727">
    <property type="term" value="P:positive regulation of translation"/>
    <property type="evidence" value="ECO:0007669"/>
    <property type="project" value="UniProtKB-UniRule"/>
</dbReference>
<dbReference type="GO" id="GO:0097177">
    <property type="term" value="F:mitochondrial ribosome binding"/>
    <property type="evidence" value="ECO:0007669"/>
    <property type="project" value="TreeGrafter"/>
</dbReference>
<dbReference type="Pfam" id="PF06421">
    <property type="entry name" value="LepA_C"/>
    <property type="match status" value="1"/>
</dbReference>
<comment type="catalytic activity">
    <reaction evidence="7">
        <text>GTP + H2O = GDP + phosphate + H(+)</text>
        <dbReference type="Rhea" id="RHEA:19669"/>
        <dbReference type="ChEBI" id="CHEBI:15377"/>
        <dbReference type="ChEBI" id="CHEBI:15378"/>
        <dbReference type="ChEBI" id="CHEBI:37565"/>
        <dbReference type="ChEBI" id="CHEBI:43474"/>
        <dbReference type="ChEBI" id="CHEBI:58189"/>
        <dbReference type="EC" id="3.6.5.n1"/>
    </reaction>
</comment>
<dbReference type="eggNOG" id="KOG0462">
    <property type="taxonomic scope" value="Eukaryota"/>
</dbReference>
<evidence type="ECO:0000256" key="2">
    <source>
        <dbReference type="ARBA" id="ARBA00022741"/>
    </source>
</evidence>
<dbReference type="HAMAP" id="MF_00071">
    <property type="entry name" value="LepA"/>
    <property type="match status" value="1"/>
</dbReference>
<keyword evidence="7" id="KW-0472">Membrane</keyword>
<dbReference type="SUPFAM" id="SSF52540">
    <property type="entry name" value="P-loop containing nucleoside triphosphate hydrolases"/>
    <property type="match status" value="1"/>
</dbReference>
<keyword evidence="2 7" id="KW-0547">Nucleotide-binding</keyword>
<dbReference type="Proteomes" id="UP000007799">
    <property type="component" value="Unassembled WGS sequence"/>
</dbReference>
<evidence type="ECO:0000256" key="5">
    <source>
        <dbReference type="ARBA" id="ARBA00023128"/>
    </source>
</evidence>
<dbReference type="KEGG" id="sre:PTSG_08895"/>
<dbReference type="NCBIfam" id="TIGR01393">
    <property type="entry name" value="lepA"/>
    <property type="match status" value="1"/>
</dbReference>
<dbReference type="CDD" id="cd03699">
    <property type="entry name" value="EF4_II"/>
    <property type="match status" value="1"/>
</dbReference>
<dbReference type="EC" id="3.6.5.n1" evidence="7"/>
<accession>F2UL06</accession>
<keyword evidence="13" id="KW-1185">Reference proteome</keyword>
<dbReference type="CDD" id="cd16260">
    <property type="entry name" value="EF4_III"/>
    <property type="match status" value="1"/>
</dbReference>
<evidence type="ECO:0000256" key="3">
    <source>
        <dbReference type="ARBA" id="ARBA00022792"/>
    </source>
</evidence>
<dbReference type="SUPFAM" id="SSF50447">
    <property type="entry name" value="Translation proteins"/>
    <property type="match status" value="1"/>
</dbReference>
<feature type="domain" description="Translation elongation factor EFTu-like" evidence="10">
    <location>
        <begin position="94"/>
        <end position="164"/>
    </location>
</feature>
<evidence type="ECO:0000256" key="1">
    <source>
        <dbReference type="ARBA" id="ARBA00005454"/>
    </source>
</evidence>
<dbReference type="CDD" id="cd03709">
    <property type="entry name" value="lepA_C"/>
    <property type="match status" value="1"/>
</dbReference>
<dbReference type="InParanoid" id="F2UL06"/>
<dbReference type="Gene3D" id="2.40.30.10">
    <property type="entry name" value="Translation factors"/>
    <property type="match status" value="1"/>
</dbReference>
<dbReference type="InterPro" id="IPR038363">
    <property type="entry name" value="LepA_C_sf"/>
</dbReference>
<dbReference type="FunCoup" id="F2UL06">
    <property type="interactions" value="1253"/>
</dbReference>
<dbReference type="InterPro" id="IPR000640">
    <property type="entry name" value="EFG_V-like"/>
</dbReference>
<sequence length="491" mass="54252">MRAARRCLSAAKLTVIPVVNKVDLPSANVQGTIDQMASTFDVDPEDVICVSGKTGMNVPAILDAVVQRVPAPAASRTNTFHALLFDSWYDDYRGVIALMEVMDGTLQPGDKIVSANSPTSSYDVLEVGIMHPAQRPTTALHAGQVGYVVCGMRQRAEARVGDTFYHKGAAVEALPGFKPAKPMVFAGLFPIEQMDYEPLSSALERLTLNDPAVTIHRDVSPALGPGWRLGFLGFLHMEVFSQRLEQEYGTQTLLTSPSVSFRKVLKDGTAIDMQTPSHFPTQDELHTISHFEEPMVLGTLVFPQEYTGALISLCESRRGEQRSMRYMEGDRVILQYKLPLAEVIENFYDQVKACSSGYATFDYEELGYEAADLVKLQLLLNGEPVDALSAIVHSSRGFPRGKALCKRLKETIPRQLFDIAIQASMKGRVVARETVKALRKDVTAKCYGGDITRKRKLLQKQKEGKKKMRQIGNVQLPKEAFLSVLSPSPKK</sequence>
<keyword evidence="4 7" id="KW-0378">Hydrolase</keyword>
<dbReference type="PANTHER" id="PTHR43512:SF7">
    <property type="entry name" value="TRANSLATION FACTOR GUF1, MITOCHONDRIAL"/>
    <property type="match status" value="1"/>
</dbReference>
<dbReference type="Pfam" id="PF03144">
    <property type="entry name" value="GTP_EFTU_D2"/>
    <property type="match status" value="1"/>
</dbReference>
<dbReference type="FunFam" id="3.30.70.240:FF:000007">
    <property type="entry name" value="Translation factor GUF1, mitochondrial"/>
    <property type="match status" value="1"/>
</dbReference>
<dbReference type="GO" id="GO:0005743">
    <property type="term" value="C:mitochondrial inner membrane"/>
    <property type="evidence" value="ECO:0007669"/>
    <property type="project" value="UniProtKB-SubCell"/>
</dbReference>
<evidence type="ECO:0000256" key="6">
    <source>
        <dbReference type="ARBA" id="ARBA00023134"/>
    </source>
</evidence>
<name>F2UL06_SALR5</name>
<evidence type="ECO:0000259" key="10">
    <source>
        <dbReference type="Pfam" id="PF03144"/>
    </source>
</evidence>
<evidence type="ECO:0000256" key="4">
    <source>
        <dbReference type="ARBA" id="ARBA00022801"/>
    </source>
</evidence>
<dbReference type="InterPro" id="IPR035647">
    <property type="entry name" value="EFG_III/V"/>
</dbReference>
<dbReference type="GO" id="GO:0003924">
    <property type="term" value="F:GTPase activity"/>
    <property type="evidence" value="ECO:0007669"/>
    <property type="project" value="UniProtKB-UniRule"/>
</dbReference>
<dbReference type="Gene3D" id="3.40.50.300">
    <property type="entry name" value="P-loop containing nucleotide triphosphate hydrolases"/>
    <property type="match status" value="1"/>
</dbReference>
<comment type="subcellular location">
    <subcellularLocation>
        <location evidence="7">Mitochondrion inner membrane</location>
        <topology evidence="7">Peripheral membrane protein</topology>
        <orientation evidence="7">Matrix side</orientation>
    </subcellularLocation>
</comment>
<keyword evidence="6 7" id="KW-0342">GTP-binding</keyword>
<evidence type="ECO:0000259" key="9">
    <source>
        <dbReference type="Pfam" id="PF00679"/>
    </source>
</evidence>
<dbReference type="GO" id="GO:0006412">
    <property type="term" value="P:translation"/>
    <property type="evidence" value="ECO:0007669"/>
    <property type="project" value="UniProtKB-KW"/>
</dbReference>
<evidence type="ECO:0000256" key="7">
    <source>
        <dbReference type="HAMAP-Rule" id="MF_03137"/>
    </source>
</evidence>
<dbReference type="Gene3D" id="3.30.70.870">
    <property type="entry name" value="Elongation Factor G (Translational Gtpase), domain 3"/>
    <property type="match status" value="1"/>
</dbReference>
<evidence type="ECO:0000259" key="8">
    <source>
        <dbReference type="Pfam" id="PF00009"/>
    </source>
</evidence>
<dbReference type="InterPro" id="IPR035654">
    <property type="entry name" value="LepA_IV"/>
</dbReference>
<evidence type="ECO:0000259" key="11">
    <source>
        <dbReference type="Pfam" id="PF06421"/>
    </source>
</evidence>
<feature type="binding site" evidence="7">
    <location>
        <begin position="20"/>
        <end position="23"/>
    </location>
    <ligand>
        <name>GTP</name>
        <dbReference type="ChEBI" id="CHEBI:37565"/>
    </ligand>
</feature>
<dbReference type="FunFam" id="3.30.70.2570:FF:000001">
    <property type="entry name" value="Translation factor GUF1, mitochondrial"/>
    <property type="match status" value="1"/>
</dbReference>
<dbReference type="InterPro" id="IPR027417">
    <property type="entry name" value="P-loop_NTPase"/>
</dbReference>
<dbReference type="Pfam" id="PF00009">
    <property type="entry name" value="GTP_EFTU"/>
    <property type="match status" value="1"/>
</dbReference>
<dbReference type="GO" id="GO:0005525">
    <property type="term" value="F:GTP binding"/>
    <property type="evidence" value="ECO:0007669"/>
    <property type="project" value="UniProtKB-UniRule"/>
</dbReference>
<organism evidence="13">
    <name type="scientific">Salpingoeca rosetta (strain ATCC 50818 / BSB-021)</name>
    <dbReference type="NCBI Taxonomy" id="946362"/>
    <lineage>
        <taxon>Eukaryota</taxon>
        <taxon>Choanoflagellata</taxon>
        <taxon>Craspedida</taxon>
        <taxon>Salpingoecidae</taxon>
        <taxon>Salpingoeca</taxon>
    </lineage>
</organism>
<dbReference type="GO" id="GO:0005759">
    <property type="term" value="C:mitochondrial matrix"/>
    <property type="evidence" value="ECO:0007669"/>
    <property type="project" value="UniProtKB-UniRule"/>
</dbReference>
<dbReference type="GeneID" id="16070835"/>
<reference evidence="12" key="1">
    <citation type="submission" date="2009-08" db="EMBL/GenBank/DDBJ databases">
        <title>Annotation of Salpingoeca rosetta.</title>
        <authorList>
            <consortium name="The Broad Institute Genome Sequencing Platform"/>
            <person name="Russ C."/>
            <person name="Cuomo C."/>
            <person name="Burger G."/>
            <person name="Gray M.W."/>
            <person name="Holland P.W.H."/>
            <person name="King N."/>
            <person name="Lang F.B.F."/>
            <person name="Roger A.J."/>
            <person name="Ruiz-Trillo I."/>
            <person name="Young S.K."/>
            <person name="Zeng Q."/>
            <person name="Gargeya S."/>
            <person name="Alvarado L."/>
            <person name="Berlin A."/>
            <person name="Chapman S.B."/>
            <person name="Chen Z."/>
            <person name="Freedman E."/>
            <person name="Gellesch M."/>
            <person name="Goldberg J."/>
            <person name="Griggs A."/>
            <person name="Gujja S."/>
            <person name="Heilman E."/>
            <person name="Heiman D."/>
            <person name="Howarth C."/>
            <person name="Mehta T."/>
            <person name="Neiman D."/>
            <person name="Pearson M."/>
            <person name="Roberts A."/>
            <person name="Saif S."/>
            <person name="Shea T."/>
            <person name="Shenoy N."/>
            <person name="Sisk P."/>
            <person name="Stolte C."/>
            <person name="Sykes S."/>
            <person name="White J."/>
            <person name="Yandava C."/>
            <person name="Haas B."/>
            <person name="Nusbaum C."/>
            <person name="Birren B."/>
        </authorList>
    </citation>
    <scope>NUCLEOTIDE SEQUENCE [LARGE SCALE GENOMIC DNA]</scope>
    <source>
        <strain evidence="12">ATCC 50818</strain>
    </source>
</reference>
<feature type="domain" description="Tr-type G" evidence="8">
    <location>
        <begin position="7"/>
        <end position="70"/>
    </location>
</feature>
<dbReference type="FunFam" id="2.40.30.10:FF:000015">
    <property type="entry name" value="Translation factor GUF1, mitochondrial"/>
    <property type="match status" value="1"/>
</dbReference>
<comment type="caution">
    <text evidence="7">Lacks conserved residue(s) required for the propagation of feature annotation.</text>
</comment>
<evidence type="ECO:0000313" key="12">
    <source>
        <dbReference type="EMBL" id="EGD77805.1"/>
    </source>
</evidence>
<dbReference type="SUPFAM" id="SSF54980">
    <property type="entry name" value="EF-G C-terminal domain-like"/>
    <property type="match status" value="2"/>
</dbReference>
<dbReference type="InterPro" id="IPR006297">
    <property type="entry name" value="EF-4"/>
</dbReference>
<dbReference type="AlphaFoldDB" id="F2UL06"/>
<dbReference type="EMBL" id="GL832979">
    <property type="protein sequence ID" value="EGD77805.1"/>
    <property type="molecule type" value="Genomic_DNA"/>
</dbReference>
<proteinExistence type="inferred from homology"/>
<protein>
    <recommendedName>
        <fullName evidence="7">Translation factor GUF1 homolog, mitochondrial</fullName>
        <ecNumber evidence="7">3.6.5.n1</ecNumber>
    </recommendedName>
    <alternativeName>
        <fullName evidence="7">Elongation factor 4 homolog</fullName>
        <shortName evidence="7">EF-4</shortName>
    </alternativeName>
    <alternativeName>
        <fullName evidence="7">GTPase GUF1 homolog</fullName>
    </alternativeName>
    <alternativeName>
        <fullName evidence="7">Ribosomal back-translocase</fullName>
    </alternativeName>
</protein>
<dbReference type="OMA" id="HADVFHQ"/>
<keyword evidence="3 7" id="KW-0999">Mitochondrion inner membrane</keyword>
<feature type="domain" description="Elongation factor EFG" evidence="9">
    <location>
        <begin position="292"/>
        <end position="377"/>
    </location>
</feature>
<evidence type="ECO:0000313" key="13">
    <source>
        <dbReference type="Proteomes" id="UP000007799"/>
    </source>
</evidence>
<dbReference type="RefSeq" id="XP_004990281.1">
    <property type="nucleotide sequence ID" value="XM_004990224.1"/>
</dbReference>
<comment type="similarity">
    <text evidence="1">Belongs to the TRAFAC class translation factor GTPase superfamily. Classic translation factor GTPase family. LepA subfamily.</text>
</comment>